<feature type="disulfide bond" evidence="7">
    <location>
        <begin position="684"/>
        <end position="693"/>
    </location>
</feature>
<dbReference type="InterPro" id="IPR001881">
    <property type="entry name" value="EGF-like_Ca-bd_dom"/>
</dbReference>
<feature type="disulfide bond" evidence="7">
    <location>
        <begin position="647"/>
        <end position="656"/>
    </location>
</feature>
<keyword evidence="4" id="KW-0677">Repeat</keyword>
<feature type="disulfide bond" evidence="7">
    <location>
        <begin position="552"/>
        <end position="562"/>
    </location>
</feature>
<keyword evidence="3" id="KW-0732">Signal</keyword>
<dbReference type="AlphaFoldDB" id="A0AAD9V6M2"/>
<feature type="region of interest" description="Disordered" evidence="8">
    <location>
        <begin position="1017"/>
        <end position="1040"/>
    </location>
</feature>
<dbReference type="Pfam" id="PF00008">
    <property type="entry name" value="EGF"/>
    <property type="match status" value="4"/>
</dbReference>
<protein>
    <submittedName>
        <fullName evidence="12">Neurogenic locus Notch protein</fullName>
    </submittedName>
</protein>
<dbReference type="FunFam" id="2.10.25.10:FF:000001">
    <property type="entry name" value="Tenascin C"/>
    <property type="match status" value="1"/>
</dbReference>
<accession>A0AAD9V6M2</accession>
<dbReference type="InterPro" id="IPR058727">
    <property type="entry name" value="Helical_Vwde"/>
</dbReference>
<evidence type="ECO:0000259" key="10">
    <source>
        <dbReference type="PROSITE" id="PS50024"/>
    </source>
</evidence>
<feature type="domain" description="EGF-like" evidence="11">
    <location>
        <begin position="622"/>
        <end position="657"/>
    </location>
</feature>
<dbReference type="Pfam" id="PF12661">
    <property type="entry name" value="hEGF"/>
    <property type="match status" value="3"/>
</dbReference>
<dbReference type="SUPFAM" id="SSF82671">
    <property type="entry name" value="SEA domain"/>
    <property type="match status" value="1"/>
</dbReference>
<dbReference type="CDD" id="cd00054">
    <property type="entry name" value="EGF_CA"/>
    <property type="match status" value="8"/>
</dbReference>
<feature type="domain" description="EGF-like" evidence="11">
    <location>
        <begin position="507"/>
        <end position="546"/>
    </location>
</feature>
<dbReference type="FunFam" id="2.10.25.10:FF:000472">
    <property type="entry name" value="Uncharacterized protein, isoform A"/>
    <property type="match status" value="2"/>
</dbReference>
<feature type="disulfide bond" evidence="7">
    <location>
        <begin position="626"/>
        <end position="636"/>
    </location>
</feature>
<dbReference type="PANTHER" id="PTHR12916:SF4">
    <property type="entry name" value="UNINFLATABLE, ISOFORM C"/>
    <property type="match status" value="1"/>
</dbReference>
<feature type="disulfide bond" evidence="7">
    <location>
        <begin position="772"/>
        <end position="781"/>
    </location>
</feature>
<feature type="domain" description="EGF-like" evidence="11">
    <location>
        <begin position="746"/>
        <end position="782"/>
    </location>
</feature>
<dbReference type="SMART" id="SM00179">
    <property type="entry name" value="EGF_CA"/>
    <property type="match status" value="8"/>
</dbReference>
<evidence type="ECO:0000256" key="8">
    <source>
        <dbReference type="SAM" id="MobiDB-lite"/>
    </source>
</evidence>
<feature type="domain" description="EGF-like" evidence="11">
    <location>
        <begin position="548"/>
        <end position="583"/>
    </location>
</feature>
<sequence>MSCQEPTMTLTELDPGQRLRPPCQRSVPTLGAKVEIQRSYWGLNIYLYTPRAKVPSKESGLCIYPQNGEAANTYGESLRLSPNESYFDVLPPPVSAYAVEYSEACECKPNAQHGECNNAFNIAFPTLPGQKTSPMFLCDRDKRDIHFSDEPTDEDFNLFKRALPSRKRHKREAGRISKENATYHCEERISKTKIGKLCEKIGIDVQALVNACSFDVETTGDFSYALGGVDSLMDQCENVAALNLSRAANSSADGAVESSASSLVEEITESLCSNDCSSNGRCVNGSCICNKDFTANDCSAYIFEIPTILSLQGSGLCDRRTRPCRKITVLGTGYFHEINAGTPAAGLKISVSNDGEHRSKETLTLISYDSACMSCNISSGCSLKANSCFINGYCFAANESNPIDWCYQCIPGVNASAWTKRQVNLPPKFSPATQYYALYQENLELPIKVLDPEGMPITVTLMDGSSGQAIIRENVLFWNVSNSSNTRFTLKATDACQAVSMHTITISLVVCPCQNNGNCIPDPQSPRGSGLYQCRCAPGFAGDACQTNIDECQSYPCARGRCIDGLNNFSCICYPGYVGRTCDTDYDDCSSSPCVHGNCIDYTGSYGCTCNPGYAGENCTIDIDECASSPCRHGTCIDQVNSYICQCDAGYTGYDCNVEIDECQSSPCVRGICRDQLNGFTCNCEAGFSGMRCEENIDDCKSSPCVNDIDDCVNHTCTNGASCKDGINSYTCNCSVGFTGEYCETDIDDCVNHACANVASCVDGIDSYSCNCAVGFTGLHCETDIDDCVNHTCINGGSCVDGVNSYLCSCVKGYTGDRCEKEVPITSPTSSPPAESSSKKVSSKATTESTTETGADDIRKTDFSLEIRVQQDWDDSLKDKNSQKFKDLANLMKEQIWVVYSRSSELKNVEIISMRPGSIITEFKLTFKTQVTTGDALAPLRRVMATGNLGSLHVDQNSLKELKTFKTVPPTEDNPGPLDPTIIGLICGSVVTVVIAVVTIIGYYCYKTSTRRQTHTELGDNMPADETCSRREKYEMTEVK</sequence>
<keyword evidence="13" id="KW-1185">Reference proteome</keyword>
<dbReference type="EMBL" id="JARQWQ010000026">
    <property type="protein sequence ID" value="KAK2563238.1"/>
    <property type="molecule type" value="Genomic_DNA"/>
</dbReference>
<keyword evidence="9" id="KW-1133">Transmembrane helix</keyword>
<feature type="compositionally biased region" description="Basic and acidic residues" evidence="8">
    <location>
        <begin position="1027"/>
        <end position="1040"/>
    </location>
</feature>
<proteinExistence type="predicted"/>
<evidence type="ECO:0000256" key="9">
    <source>
        <dbReference type="SAM" id="Phobius"/>
    </source>
</evidence>
<evidence type="ECO:0000256" key="5">
    <source>
        <dbReference type="ARBA" id="ARBA00023157"/>
    </source>
</evidence>
<gene>
    <name evidence="12" type="ORF">P5673_013596</name>
</gene>
<keyword evidence="2 7" id="KW-0245">EGF-like domain</keyword>
<dbReference type="Gene3D" id="2.10.25.10">
    <property type="entry name" value="Laminin"/>
    <property type="match status" value="9"/>
</dbReference>
<feature type="disulfide bond" evidence="7">
    <location>
        <begin position="663"/>
        <end position="673"/>
    </location>
</feature>
<keyword evidence="6" id="KW-0325">Glycoprotein</keyword>
<name>A0AAD9V6M2_ACRCE</name>
<dbReference type="PROSITE" id="PS50024">
    <property type="entry name" value="SEA"/>
    <property type="match status" value="1"/>
</dbReference>
<dbReference type="InterPro" id="IPR000152">
    <property type="entry name" value="EGF-type_Asp/Asn_hydroxyl_site"/>
</dbReference>
<evidence type="ECO:0000256" key="6">
    <source>
        <dbReference type="ARBA" id="ARBA00023180"/>
    </source>
</evidence>
<evidence type="ECO:0000256" key="1">
    <source>
        <dbReference type="ARBA" id="ARBA00022473"/>
    </source>
</evidence>
<reference evidence="12" key="1">
    <citation type="journal article" date="2023" name="G3 (Bethesda)">
        <title>Whole genome assembly and annotation of the endangered Caribbean coral Acropora cervicornis.</title>
        <authorList>
            <person name="Selwyn J.D."/>
            <person name="Vollmer S.V."/>
        </authorList>
    </citation>
    <scope>NUCLEOTIDE SEQUENCE</scope>
    <source>
        <strain evidence="12">K2</strain>
    </source>
</reference>
<dbReference type="FunFam" id="2.10.25.10:FF:000080">
    <property type="entry name" value="Neurogenic locus notch 1"/>
    <property type="match status" value="3"/>
</dbReference>
<dbReference type="PANTHER" id="PTHR12916">
    <property type="entry name" value="CYTOCHROME C OXIDASE POLYPEPTIDE VIC-2"/>
    <property type="match status" value="1"/>
</dbReference>
<keyword evidence="1" id="KW-0217">Developmental protein</keyword>
<comment type="caution">
    <text evidence="7">Lacks conserved residue(s) required for the propagation of feature annotation.</text>
</comment>
<organism evidence="12 13">
    <name type="scientific">Acropora cervicornis</name>
    <name type="common">Staghorn coral</name>
    <dbReference type="NCBI Taxonomy" id="6130"/>
    <lineage>
        <taxon>Eukaryota</taxon>
        <taxon>Metazoa</taxon>
        <taxon>Cnidaria</taxon>
        <taxon>Anthozoa</taxon>
        <taxon>Hexacorallia</taxon>
        <taxon>Scleractinia</taxon>
        <taxon>Astrocoeniina</taxon>
        <taxon>Acroporidae</taxon>
        <taxon>Acropora</taxon>
    </lineage>
</organism>
<dbReference type="SUPFAM" id="SSF57184">
    <property type="entry name" value="Growth factor receptor domain"/>
    <property type="match status" value="1"/>
</dbReference>
<keyword evidence="9" id="KW-0472">Membrane</keyword>
<evidence type="ECO:0000256" key="7">
    <source>
        <dbReference type="PROSITE-ProRule" id="PRU00076"/>
    </source>
</evidence>
<feature type="disulfide bond" evidence="7">
    <location>
        <begin position="734"/>
        <end position="743"/>
    </location>
</feature>
<feature type="transmembrane region" description="Helical" evidence="9">
    <location>
        <begin position="982"/>
        <end position="1006"/>
    </location>
</feature>
<dbReference type="PROSITE" id="PS01187">
    <property type="entry name" value="EGF_CA"/>
    <property type="match status" value="4"/>
</dbReference>
<dbReference type="PROSITE" id="PS00022">
    <property type="entry name" value="EGF_1"/>
    <property type="match status" value="8"/>
</dbReference>
<evidence type="ECO:0000256" key="2">
    <source>
        <dbReference type="ARBA" id="ARBA00022536"/>
    </source>
</evidence>
<feature type="domain" description="EGF-like" evidence="11">
    <location>
        <begin position="585"/>
        <end position="620"/>
    </location>
</feature>
<dbReference type="SMART" id="SM00181">
    <property type="entry name" value="EGF"/>
    <property type="match status" value="9"/>
</dbReference>
<dbReference type="SUPFAM" id="SSF57196">
    <property type="entry name" value="EGF/Laminin"/>
    <property type="match status" value="5"/>
</dbReference>
<evidence type="ECO:0000313" key="13">
    <source>
        <dbReference type="Proteomes" id="UP001249851"/>
    </source>
</evidence>
<dbReference type="InterPro" id="IPR036364">
    <property type="entry name" value="SEA_dom_sf"/>
</dbReference>
<feature type="region of interest" description="Disordered" evidence="8">
    <location>
        <begin position="822"/>
        <end position="855"/>
    </location>
</feature>
<evidence type="ECO:0000256" key="4">
    <source>
        <dbReference type="ARBA" id="ARBA00022737"/>
    </source>
</evidence>
<reference evidence="12" key="2">
    <citation type="journal article" date="2023" name="Science">
        <title>Genomic signatures of disease resistance in endangered staghorn corals.</title>
        <authorList>
            <person name="Vollmer S.V."/>
            <person name="Selwyn J.D."/>
            <person name="Despard B.A."/>
            <person name="Roesel C.L."/>
        </authorList>
    </citation>
    <scope>NUCLEOTIDE SEQUENCE</scope>
    <source>
        <strain evidence="12">K2</strain>
    </source>
</reference>
<dbReference type="PROSITE" id="PS01186">
    <property type="entry name" value="EGF_2"/>
    <property type="match status" value="8"/>
</dbReference>
<dbReference type="InterPro" id="IPR013032">
    <property type="entry name" value="EGF-like_CS"/>
</dbReference>
<dbReference type="PROSITE" id="PS00010">
    <property type="entry name" value="ASX_HYDROXYL"/>
    <property type="match status" value="7"/>
</dbReference>
<feature type="domain" description="EGF-like" evidence="11">
    <location>
        <begin position="659"/>
        <end position="694"/>
    </location>
</feature>
<dbReference type="PRINTS" id="PR00010">
    <property type="entry name" value="EGFBLOOD"/>
</dbReference>
<dbReference type="FunFam" id="2.10.25.10:FF:000279">
    <property type="entry name" value="Neurogenic locus notch 1"/>
    <property type="match status" value="1"/>
</dbReference>
<feature type="disulfide bond" evidence="7">
    <location>
        <begin position="810"/>
        <end position="819"/>
    </location>
</feature>
<feature type="region of interest" description="Disordered" evidence="8">
    <location>
        <begin position="1"/>
        <end position="20"/>
    </location>
</feature>
<dbReference type="Proteomes" id="UP001249851">
    <property type="component" value="Unassembled WGS sequence"/>
</dbReference>
<feature type="domain" description="SEA" evidence="10">
    <location>
        <begin position="857"/>
        <end position="966"/>
    </location>
</feature>
<dbReference type="InterPro" id="IPR009030">
    <property type="entry name" value="Growth_fac_rcpt_cys_sf"/>
</dbReference>
<keyword evidence="5 7" id="KW-1015">Disulfide bond</keyword>
<feature type="disulfide bond" evidence="7">
    <location>
        <begin position="573"/>
        <end position="582"/>
    </location>
</feature>
<dbReference type="Pfam" id="PF01390">
    <property type="entry name" value="SEA"/>
    <property type="match status" value="1"/>
</dbReference>
<comment type="caution">
    <text evidence="12">The sequence shown here is derived from an EMBL/GenBank/DDBJ whole genome shotgun (WGS) entry which is preliminary data.</text>
</comment>
<evidence type="ECO:0000259" key="11">
    <source>
        <dbReference type="PROSITE" id="PS50026"/>
    </source>
</evidence>
<feature type="disulfide bond" evidence="7">
    <location>
        <begin position="589"/>
        <end position="599"/>
    </location>
</feature>
<feature type="disulfide bond" evidence="7">
    <location>
        <begin position="610"/>
        <end position="619"/>
    </location>
</feature>
<dbReference type="InterPro" id="IPR000082">
    <property type="entry name" value="SEA_dom"/>
</dbReference>
<dbReference type="InterPro" id="IPR000742">
    <property type="entry name" value="EGF"/>
</dbReference>
<feature type="compositionally biased region" description="Low complexity" evidence="8">
    <location>
        <begin position="826"/>
        <end position="853"/>
    </location>
</feature>
<feature type="domain" description="EGF-like" evidence="11">
    <location>
        <begin position="708"/>
        <end position="744"/>
    </location>
</feature>
<dbReference type="Pfam" id="PF26129">
    <property type="entry name" value="Vwde"/>
    <property type="match status" value="1"/>
</dbReference>
<evidence type="ECO:0000256" key="3">
    <source>
        <dbReference type="ARBA" id="ARBA00022729"/>
    </source>
</evidence>
<dbReference type="GO" id="GO:0005509">
    <property type="term" value="F:calcium ion binding"/>
    <property type="evidence" value="ECO:0007669"/>
    <property type="project" value="InterPro"/>
</dbReference>
<feature type="compositionally biased region" description="Polar residues" evidence="8">
    <location>
        <begin position="1"/>
        <end position="10"/>
    </location>
</feature>
<dbReference type="PROSITE" id="PS50026">
    <property type="entry name" value="EGF_3"/>
    <property type="match status" value="8"/>
</dbReference>
<feature type="domain" description="EGF-like" evidence="11">
    <location>
        <begin position="784"/>
        <end position="820"/>
    </location>
</feature>
<dbReference type="InterPro" id="IPR018097">
    <property type="entry name" value="EGF_Ca-bd_CS"/>
</dbReference>
<feature type="disulfide bond" evidence="7">
    <location>
        <begin position="536"/>
        <end position="545"/>
    </location>
</feature>
<keyword evidence="9" id="KW-0812">Transmembrane</keyword>
<evidence type="ECO:0000313" key="12">
    <source>
        <dbReference type="EMBL" id="KAK2563238.1"/>
    </source>
</evidence>